<evidence type="ECO:0000313" key="2">
    <source>
        <dbReference type="EMBL" id="KAK2650496.1"/>
    </source>
</evidence>
<name>A0AAD9UA84_9ROSI</name>
<organism evidence="2 3">
    <name type="scientific">Dipteronia dyeriana</name>
    <dbReference type="NCBI Taxonomy" id="168575"/>
    <lineage>
        <taxon>Eukaryota</taxon>
        <taxon>Viridiplantae</taxon>
        <taxon>Streptophyta</taxon>
        <taxon>Embryophyta</taxon>
        <taxon>Tracheophyta</taxon>
        <taxon>Spermatophyta</taxon>
        <taxon>Magnoliopsida</taxon>
        <taxon>eudicotyledons</taxon>
        <taxon>Gunneridae</taxon>
        <taxon>Pentapetalae</taxon>
        <taxon>rosids</taxon>
        <taxon>malvids</taxon>
        <taxon>Sapindales</taxon>
        <taxon>Sapindaceae</taxon>
        <taxon>Hippocastanoideae</taxon>
        <taxon>Acereae</taxon>
        <taxon>Dipteronia</taxon>
    </lineage>
</organism>
<comment type="caution">
    <text evidence="2">The sequence shown here is derived from an EMBL/GenBank/DDBJ whole genome shotgun (WGS) entry which is preliminary data.</text>
</comment>
<dbReference type="Proteomes" id="UP001280121">
    <property type="component" value="Unassembled WGS sequence"/>
</dbReference>
<keyword evidence="3" id="KW-1185">Reference proteome</keyword>
<sequence>MPKISSFSVVSLKKLKFQYLKRKTQLRRGLQPVQFQNPNAKHKTVDSGGSSDLQQLQLRHPSSSSSSLSSSSSSSPSSSSPSNLIFSLATPAELAFSISLAESHLKCKL</sequence>
<feature type="compositionally biased region" description="Polar residues" evidence="1">
    <location>
        <begin position="47"/>
        <end position="57"/>
    </location>
</feature>
<evidence type="ECO:0000313" key="3">
    <source>
        <dbReference type="Proteomes" id="UP001280121"/>
    </source>
</evidence>
<feature type="region of interest" description="Disordered" evidence="1">
    <location>
        <begin position="30"/>
        <end position="82"/>
    </location>
</feature>
<gene>
    <name evidence="2" type="ORF">Ddye_017985</name>
</gene>
<protein>
    <submittedName>
        <fullName evidence="2">Uncharacterized protein</fullName>
    </submittedName>
</protein>
<proteinExistence type="predicted"/>
<dbReference type="EMBL" id="JANJYI010000005">
    <property type="protein sequence ID" value="KAK2650496.1"/>
    <property type="molecule type" value="Genomic_DNA"/>
</dbReference>
<evidence type="ECO:0000256" key="1">
    <source>
        <dbReference type="SAM" id="MobiDB-lite"/>
    </source>
</evidence>
<dbReference type="AlphaFoldDB" id="A0AAD9UA84"/>
<reference evidence="2" key="1">
    <citation type="journal article" date="2023" name="Plant J.">
        <title>Genome sequences and population genomics provide insights into the demographic history, inbreeding, and mutation load of two 'living fossil' tree species of Dipteronia.</title>
        <authorList>
            <person name="Feng Y."/>
            <person name="Comes H.P."/>
            <person name="Chen J."/>
            <person name="Zhu S."/>
            <person name="Lu R."/>
            <person name="Zhang X."/>
            <person name="Li P."/>
            <person name="Qiu J."/>
            <person name="Olsen K.M."/>
            <person name="Qiu Y."/>
        </authorList>
    </citation>
    <scope>NUCLEOTIDE SEQUENCE</scope>
    <source>
        <strain evidence="2">KIB01</strain>
    </source>
</reference>
<feature type="compositionally biased region" description="Low complexity" evidence="1">
    <location>
        <begin position="61"/>
        <end position="82"/>
    </location>
</feature>
<accession>A0AAD9UA84</accession>